<name>A0A5N5Q5S9_9AGAM</name>
<keyword evidence="2" id="KW-1185">Reference proteome</keyword>
<dbReference type="OrthoDB" id="3214708at2759"/>
<dbReference type="EMBL" id="SSOP01001201">
    <property type="protein sequence ID" value="KAB5587335.1"/>
    <property type="molecule type" value="Genomic_DNA"/>
</dbReference>
<dbReference type="AlphaFoldDB" id="A0A5N5Q5S9"/>
<comment type="caution">
    <text evidence="1">The sequence shown here is derived from an EMBL/GenBank/DDBJ whole genome shotgun (WGS) entry which is preliminary data.</text>
</comment>
<dbReference type="Proteomes" id="UP000383932">
    <property type="component" value="Unassembled WGS sequence"/>
</dbReference>
<dbReference type="PANTHER" id="PTHR11439">
    <property type="entry name" value="GAG-POL-RELATED RETROTRANSPOSON"/>
    <property type="match status" value="1"/>
</dbReference>
<organism evidence="1 2">
    <name type="scientific">Ceratobasidium theobromae</name>
    <dbReference type="NCBI Taxonomy" id="1582974"/>
    <lineage>
        <taxon>Eukaryota</taxon>
        <taxon>Fungi</taxon>
        <taxon>Dikarya</taxon>
        <taxon>Basidiomycota</taxon>
        <taxon>Agaricomycotina</taxon>
        <taxon>Agaricomycetes</taxon>
        <taxon>Cantharellales</taxon>
        <taxon>Ceratobasidiaceae</taxon>
        <taxon>Ceratobasidium</taxon>
    </lineage>
</organism>
<dbReference type="PANTHER" id="PTHR11439:SF463">
    <property type="entry name" value="REVERSE TRANSCRIPTASE TY1_COPIA-TYPE DOMAIN-CONTAINING PROTEIN"/>
    <property type="match status" value="1"/>
</dbReference>
<protein>
    <submittedName>
        <fullName evidence="1">Copia protein</fullName>
    </submittedName>
</protein>
<evidence type="ECO:0000313" key="1">
    <source>
        <dbReference type="EMBL" id="KAB5587335.1"/>
    </source>
</evidence>
<sequence>MQSYIKSIIKSAGLEDAVWATTPMSNTQPVLEPITPPDYSYPYVTNLGRLFWVARTCRPDIAFATSLLARFSSCYSSPHITALKRVFKYLAATASIGITYDGHKPFYEVAYSDADYASQHGRKSVSGSVVLMAGAAVAWSSKRQTQRSHVDSPIPR</sequence>
<reference evidence="1 2" key="1">
    <citation type="journal article" date="2019" name="Fungal Biol. Biotechnol.">
        <title>Draft genome sequence of fastidious pathogen Ceratobasidium theobromae, which causes vascular-streak dieback in Theobroma cacao.</title>
        <authorList>
            <person name="Ali S.S."/>
            <person name="Asman A."/>
            <person name="Shao J."/>
            <person name="Firmansyah A.P."/>
            <person name="Susilo A.W."/>
            <person name="Rosmana A."/>
            <person name="McMahon P."/>
            <person name="Junaid M."/>
            <person name="Guest D."/>
            <person name="Kheng T.Y."/>
            <person name="Meinhardt L.W."/>
            <person name="Bailey B.A."/>
        </authorList>
    </citation>
    <scope>NUCLEOTIDE SEQUENCE [LARGE SCALE GENOMIC DNA]</scope>
    <source>
        <strain evidence="1 2">CT2</strain>
    </source>
</reference>
<gene>
    <name evidence="1" type="ORF">CTheo_9231</name>
</gene>
<proteinExistence type="predicted"/>
<accession>A0A5N5Q5S9</accession>
<evidence type="ECO:0000313" key="2">
    <source>
        <dbReference type="Proteomes" id="UP000383932"/>
    </source>
</evidence>